<dbReference type="Proteomes" id="UP001049176">
    <property type="component" value="Chromosome 7"/>
</dbReference>
<feature type="region of interest" description="Disordered" evidence="1">
    <location>
        <begin position="592"/>
        <end position="632"/>
    </location>
</feature>
<comment type="caution">
    <text evidence="2">The sequence shown here is derived from an EMBL/GenBank/DDBJ whole genome shotgun (WGS) entry which is preliminary data.</text>
</comment>
<proteinExistence type="predicted"/>
<dbReference type="OrthoDB" id="2999480at2759"/>
<feature type="region of interest" description="Disordered" evidence="1">
    <location>
        <begin position="1"/>
        <end position="32"/>
    </location>
</feature>
<gene>
    <name evidence="2" type="ORF">E1B28_011531</name>
</gene>
<evidence type="ECO:0000256" key="1">
    <source>
        <dbReference type="SAM" id="MobiDB-lite"/>
    </source>
</evidence>
<dbReference type="KEGG" id="more:E1B28_011531"/>
<organism evidence="2 3">
    <name type="scientific">Marasmius oreades</name>
    <name type="common">fairy-ring Marasmius</name>
    <dbReference type="NCBI Taxonomy" id="181124"/>
    <lineage>
        <taxon>Eukaryota</taxon>
        <taxon>Fungi</taxon>
        <taxon>Dikarya</taxon>
        <taxon>Basidiomycota</taxon>
        <taxon>Agaricomycotina</taxon>
        <taxon>Agaricomycetes</taxon>
        <taxon>Agaricomycetidae</taxon>
        <taxon>Agaricales</taxon>
        <taxon>Marasmiineae</taxon>
        <taxon>Marasmiaceae</taxon>
        <taxon>Marasmius</taxon>
    </lineage>
</organism>
<feature type="region of interest" description="Disordered" evidence="1">
    <location>
        <begin position="495"/>
        <end position="530"/>
    </location>
</feature>
<name>A0A9P7UPP1_9AGAR</name>
<accession>A0A9P7UPP1</accession>
<sequence>MTTQSGSITDDLKSQSATSATGSSKPLLNDIAPEDASEIVKAMKKAKDMFLTNKPPADPLLESILSRTIEVDRTRPTQPLTHSTFDTSRRRIFRFWPRDPDGPVLRYSSEGKRAPNGTHLWGSTLYDFYHTNRMPFNSHSVTITTGSRMAEWCKEIKELDYAAQEIDWAENREEEPKKREAANVADVHEATVDFKLTFTRWGKGEIEKSKAEGRKDDDVENYRTPFHPSSYPPPYPTPPFVTGVIPRLESTVPIHLLPEKLVVHDPDLVLCRPSDKKRSTDPWPFDSSNLSSPKGYKTQIYKLALQSDTLERIAKTRESVKAAVNTDPIPIFYVYPASENCKTRDPIFEITIPAPPPPPTHTPEAHLFLTRSPEKRKGVGNHSVVFEAEWEVPREWFVKPRICVGCIMERAEAVRDKWVAAEEERIQNKETVQNTDIEMASPTSDRDSREVKMDDGNTSPPAEDVVLPNSKRASISFPRSRVKLWDRVPEKVDILPVENHPSDEEERANPHLTNNHEVSDSELEPQAQGQAFQQWKEVQDAKQRVNSDTVGTDGKRPFIGNVSVRRETYESSAFTMSLKTVEEMRLQHEKLAKAKRGDGHDPWEKYREDNASKGTPTTNTAEQQPASGVDNFPESIPVPIVVYTGTMHTIHISSVPWLLPGDPPCKEHGIQDLHSPSDATDKNESDGFFPLVPCSALPPFIRPNTRLPPTMRVTVSAKVSIPGDRHLVSEARNYQQFDPSFNEHWTGYTVAKPLLEPTPCGALVPGFYGYYNREGEGSGEVAADDPNYVSEQRYFSPLLLLEDCGDPIEVDTLNLDNRYECSALLLRFHDLGWTHGSFAPRNLLMRRGDHEEYPMMRSNKDKRFRLIDFGRSTYLENISKDDAEERDRWDSRRFQEKNEIWKTLELPTPM</sequence>
<feature type="compositionally biased region" description="Basic and acidic residues" evidence="1">
    <location>
        <begin position="592"/>
        <end position="611"/>
    </location>
</feature>
<evidence type="ECO:0008006" key="4">
    <source>
        <dbReference type="Google" id="ProtNLM"/>
    </source>
</evidence>
<protein>
    <recommendedName>
        <fullName evidence="4">Protein kinase domain-containing protein</fullName>
    </recommendedName>
</protein>
<feature type="compositionally biased region" description="Polar residues" evidence="1">
    <location>
        <begin position="612"/>
        <end position="626"/>
    </location>
</feature>
<feature type="compositionally biased region" description="Polar residues" evidence="1">
    <location>
        <begin position="1"/>
        <end position="26"/>
    </location>
</feature>
<dbReference type="EMBL" id="CM032187">
    <property type="protein sequence ID" value="KAG7089897.1"/>
    <property type="molecule type" value="Genomic_DNA"/>
</dbReference>
<evidence type="ECO:0000313" key="3">
    <source>
        <dbReference type="Proteomes" id="UP001049176"/>
    </source>
</evidence>
<feature type="region of interest" description="Disordered" evidence="1">
    <location>
        <begin position="429"/>
        <end position="467"/>
    </location>
</feature>
<reference evidence="2" key="1">
    <citation type="journal article" date="2021" name="Genome Biol. Evol.">
        <title>The assembled and annotated genome of the fairy-ring fungus Marasmius oreades.</title>
        <authorList>
            <person name="Hiltunen M."/>
            <person name="Ament-Velasquez S.L."/>
            <person name="Johannesson H."/>
        </authorList>
    </citation>
    <scope>NUCLEOTIDE SEQUENCE</scope>
    <source>
        <strain evidence="2">03SP1</strain>
    </source>
</reference>
<feature type="compositionally biased region" description="Basic and acidic residues" evidence="1">
    <location>
        <begin position="444"/>
        <end position="455"/>
    </location>
</feature>
<dbReference type="GeneID" id="66080606"/>
<evidence type="ECO:0000313" key="2">
    <source>
        <dbReference type="EMBL" id="KAG7089897.1"/>
    </source>
</evidence>
<dbReference type="RefSeq" id="XP_043006367.1">
    <property type="nucleotide sequence ID" value="XM_043156580.1"/>
</dbReference>
<keyword evidence="3" id="KW-1185">Reference proteome</keyword>
<dbReference type="AlphaFoldDB" id="A0A9P7UPP1"/>